<proteinExistence type="predicted"/>
<dbReference type="InterPro" id="IPR013424">
    <property type="entry name" value="Ice-binding_C"/>
</dbReference>
<evidence type="ECO:0000259" key="2">
    <source>
        <dbReference type="Pfam" id="PF07589"/>
    </source>
</evidence>
<keyword evidence="4" id="KW-1185">Reference proteome</keyword>
<evidence type="ECO:0000313" key="3">
    <source>
        <dbReference type="EMBL" id="QOL47763.1"/>
    </source>
</evidence>
<keyword evidence="1" id="KW-0732">Signal</keyword>
<accession>A0A7L9TYA6</accession>
<gene>
    <name evidence="3" type="ORF">LPB04_12040</name>
</gene>
<dbReference type="NCBIfam" id="TIGR02595">
    <property type="entry name" value="PEP_CTERM"/>
    <property type="match status" value="1"/>
</dbReference>
<feature type="chain" id="PRO_5032832302" evidence="1">
    <location>
        <begin position="23"/>
        <end position="210"/>
    </location>
</feature>
<reference evidence="3 4" key="1">
    <citation type="submission" date="2020-10" db="EMBL/GenBank/DDBJ databases">
        <title>Genome sequencing of Massilia sp. LPB0304.</title>
        <authorList>
            <person name="Kim J."/>
        </authorList>
    </citation>
    <scope>NUCLEOTIDE SEQUENCE [LARGE SCALE GENOMIC DNA]</scope>
    <source>
        <strain evidence="3 4">LPB0304</strain>
    </source>
</reference>
<feature type="signal peptide" evidence="1">
    <location>
        <begin position="1"/>
        <end position="22"/>
    </location>
</feature>
<sequence length="210" mass="22242">MRHMHRLAGFVFSLLLSAGASAAVLNTTNTTYGVFDGSEGTRALRVDARGTVRDVNITVEFSKCDDPPIGPNGTRCLGSGDPFEEEFMLRLIGPNGTAVDLVQAYSTYDGSGRGAGRVIVTFDDEALQAAGPRIAGGSFRPAQALSAFDGMNTFGSWTLYLQDFAPGDPLEFFSARLGITYDPAPVPEPATLAMLGLGLGLIGMRSARKR</sequence>
<dbReference type="Pfam" id="PF07589">
    <property type="entry name" value="PEP-CTERM"/>
    <property type="match status" value="1"/>
</dbReference>
<evidence type="ECO:0000313" key="4">
    <source>
        <dbReference type="Proteomes" id="UP000593875"/>
    </source>
</evidence>
<dbReference type="AlphaFoldDB" id="A0A7L9TYA6"/>
<feature type="domain" description="Ice-binding protein C-terminal" evidence="2">
    <location>
        <begin position="185"/>
        <end position="209"/>
    </location>
</feature>
<organism evidence="3 4">
    <name type="scientific">Massilia litorea</name>
    <dbReference type="NCBI Taxonomy" id="2769491"/>
    <lineage>
        <taxon>Bacteria</taxon>
        <taxon>Pseudomonadati</taxon>
        <taxon>Pseudomonadota</taxon>
        <taxon>Betaproteobacteria</taxon>
        <taxon>Burkholderiales</taxon>
        <taxon>Oxalobacteraceae</taxon>
        <taxon>Telluria group</taxon>
        <taxon>Massilia</taxon>
    </lineage>
</organism>
<dbReference type="Proteomes" id="UP000593875">
    <property type="component" value="Chromosome"/>
</dbReference>
<name>A0A7L9TYA6_9BURK</name>
<dbReference type="Gene3D" id="2.60.120.260">
    <property type="entry name" value="Galactose-binding domain-like"/>
    <property type="match status" value="1"/>
</dbReference>
<dbReference type="EMBL" id="CP062941">
    <property type="protein sequence ID" value="QOL47763.1"/>
    <property type="molecule type" value="Genomic_DNA"/>
</dbReference>
<evidence type="ECO:0000256" key="1">
    <source>
        <dbReference type="SAM" id="SignalP"/>
    </source>
</evidence>
<dbReference type="KEGG" id="mlir:LPB04_12040"/>
<protein>
    <submittedName>
        <fullName evidence="3">PEP-CTERM sorting domain-containing protein</fullName>
    </submittedName>
</protein>
<dbReference type="RefSeq" id="WP_193684823.1">
    <property type="nucleotide sequence ID" value="NZ_CP062941.1"/>
</dbReference>